<dbReference type="GO" id="GO:0005667">
    <property type="term" value="C:transcription regulator complex"/>
    <property type="evidence" value="ECO:0007669"/>
    <property type="project" value="TreeGrafter"/>
</dbReference>
<evidence type="ECO:0000313" key="5">
    <source>
        <dbReference type="Proteomes" id="UP001160148"/>
    </source>
</evidence>
<dbReference type="PANTHER" id="PTHR12243">
    <property type="entry name" value="MADF DOMAIN TRANSCRIPTION FACTOR"/>
    <property type="match status" value="1"/>
</dbReference>
<dbReference type="EMBL" id="CARXXK010001602">
    <property type="protein sequence ID" value="CAI6376959.1"/>
    <property type="molecule type" value="Genomic_DNA"/>
</dbReference>
<dbReference type="InterPro" id="IPR039353">
    <property type="entry name" value="TF_Adf1"/>
</dbReference>
<feature type="region of interest" description="Disordered" evidence="2">
    <location>
        <begin position="260"/>
        <end position="285"/>
    </location>
</feature>
<dbReference type="PROSITE" id="PS51031">
    <property type="entry name" value="BESS"/>
    <property type="match status" value="1"/>
</dbReference>
<organism evidence="4 5">
    <name type="scientific">Macrosiphum euphorbiae</name>
    <name type="common">potato aphid</name>
    <dbReference type="NCBI Taxonomy" id="13131"/>
    <lineage>
        <taxon>Eukaryota</taxon>
        <taxon>Metazoa</taxon>
        <taxon>Ecdysozoa</taxon>
        <taxon>Arthropoda</taxon>
        <taxon>Hexapoda</taxon>
        <taxon>Insecta</taxon>
        <taxon>Pterygota</taxon>
        <taxon>Neoptera</taxon>
        <taxon>Paraneoptera</taxon>
        <taxon>Hemiptera</taxon>
        <taxon>Sternorrhyncha</taxon>
        <taxon>Aphidomorpha</taxon>
        <taxon>Aphidoidea</taxon>
        <taxon>Aphididae</taxon>
        <taxon>Macrosiphini</taxon>
        <taxon>Macrosiphum</taxon>
    </lineage>
</organism>
<reference evidence="4 5" key="1">
    <citation type="submission" date="2023-01" db="EMBL/GenBank/DDBJ databases">
        <authorList>
            <person name="Whitehead M."/>
        </authorList>
    </citation>
    <scope>NUCLEOTIDE SEQUENCE [LARGE SCALE GENOMIC DNA]</scope>
</reference>
<dbReference type="PANTHER" id="PTHR12243:SF67">
    <property type="entry name" value="COREPRESSOR OF PANGOLIN, ISOFORM A-RELATED"/>
    <property type="match status" value="1"/>
</dbReference>
<keyword evidence="1" id="KW-0539">Nucleus</keyword>
<accession>A0AAV0YBA4</accession>
<sequence>MAKSKWKNSKDTFRRELQKEPINRSGAKGDENFEWKSKWPFFKMMLFCRDVLLPSPTSGNLPDLDNDLENDTQQNTSCTSWADDTDVEVDVNSEHAVYSERSPTTLDNEHLANNILKKKMKKSRKIDESNIDSFLALEQKKIKILENAQKNENQFNNDPDYHFLISLLPYFKDLNALEKLEVRNNIQSVVIDAHRRKLMSSNSVPSTIFTNNIPVESQNYLPPMTLTSQERSHHMSNDYHIPMPLITQGNQCKSYNIQTSTLSSSQDMQRENQDFQLTSNHIQRY</sequence>
<gene>
    <name evidence="4" type="ORF">MEUPH1_LOCUS30282</name>
</gene>
<protein>
    <recommendedName>
        <fullName evidence="3">BESS domain-containing protein</fullName>
    </recommendedName>
</protein>
<dbReference type="GO" id="GO:0006357">
    <property type="term" value="P:regulation of transcription by RNA polymerase II"/>
    <property type="evidence" value="ECO:0007669"/>
    <property type="project" value="TreeGrafter"/>
</dbReference>
<evidence type="ECO:0000313" key="4">
    <source>
        <dbReference type="EMBL" id="CAI6376959.1"/>
    </source>
</evidence>
<feature type="region of interest" description="Disordered" evidence="2">
    <location>
        <begin position="1"/>
        <end position="29"/>
    </location>
</feature>
<proteinExistence type="predicted"/>
<dbReference type="Proteomes" id="UP001160148">
    <property type="component" value="Unassembled WGS sequence"/>
</dbReference>
<keyword evidence="5" id="KW-1185">Reference proteome</keyword>
<dbReference type="GO" id="GO:0003677">
    <property type="term" value="F:DNA binding"/>
    <property type="evidence" value="ECO:0007669"/>
    <property type="project" value="InterPro"/>
</dbReference>
<name>A0AAV0YBA4_9HEMI</name>
<feature type="compositionally biased region" description="Basic and acidic residues" evidence="2">
    <location>
        <begin position="8"/>
        <end position="29"/>
    </location>
</feature>
<evidence type="ECO:0000256" key="2">
    <source>
        <dbReference type="SAM" id="MobiDB-lite"/>
    </source>
</evidence>
<dbReference type="Pfam" id="PF02944">
    <property type="entry name" value="BESS"/>
    <property type="match status" value="1"/>
</dbReference>
<dbReference type="InterPro" id="IPR004210">
    <property type="entry name" value="BESS_motif"/>
</dbReference>
<evidence type="ECO:0000256" key="1">
    <source>
        <dbReference type="PROSITE-ProRule" id="PRU00371"/>
    </source>
</evidence>
<comment type="subcellular location">
    <subcellularLocation>
        <location evidence="1">Nucleus</location>
    </subcellularLocation>
</comment>
<evidence type="ECO:0000259" key="3">
    <source>
        <dbReference type="PROSITE" id="PS51031"/>
    </source>
</evidence>
<dbReference type="AlphaFoldDB" id="A0AAV0YBA4"/>
<feature type="domain" description="BESS" evidence="3">
    <location>
        <begin position="157"/>
        <end position="196"/>
    </location>
</feature>
<dbReference type="GO" id="GO:0005634">
    <property type="term" value="C:nucleus"/>
    <property type="evidence" value="ECO:0007669"/>
    <property type="project" value="UniProtKB-SubCell"/>
</dbReference>
<comment type="caution">
    <text evidence="4">The sequence shown here is derived from an EMBL/GenBank/DDBJ whole genome shotgun (WGS) entry which is preliminary data.</text>
</comment>
<feature type="compositionally biased region" description="Polar residues" evidence="2">
    <location>
        <begin position="274"/>
        <end position="285"/>
    </location>
</feature>